<gene>
    <name evidence="3" type="ORF">GYMLUDRAFT_925739</name>
</gene>
<dbReference type="Proteomes" id="UP000053593">
    <property type="component" value="Unassembled WGS sequence"/>
</dbReference>
<evidence type="ECO:0008006" key="5">
    <source>
        <dbReference type="Google" id="ProtNLM"/>
    </source>
</evidence>
<feature type="compositionally biased region" description="Basic and acidic residues" evidence="1">
    <location>
        <begin position="156"/>
        <end position="169"/>
    </location>
</feature>
<evidence type="ECO:0000313" key="4">
    <source>
        <dbReference type="Proteomes" id="UP000053593"/>
    </source>
</evidence>
<organism evidence="3 4">
    <name type="scientific">Collybiopsis luxurians FD-317 M1</name>
    <dbReference type="NCBI Taxonomy" id="944289"/>
    <lineage>
        <taxon>Eukaryota</taxon>
        <taxon>Fungi</taxon>
        <taxon>Dikarya</taxon>
        <taxon>Basidiomycota</taxon>
        <taxon>Agaricomycotina</taxon>
        <taxon>Agaricomycetes</taxon>
        <taxon>Agaricomycetidae</taxon>
        <taxon>Agaricales</taxon>
        <taxon>Marasmiineae</taxon>
        <taxon>Omphalotaceae</taxon>
        <taxon>Collybiopsis</taxon>
        <taxon>Collybiopsis luxurians</taxon>
    </lineage>
</organism>
<feature type="transmembrane region" description="Helical" evidence="2">
    <location>
        <begin position="111"/>
        <end position="136"/>
    </location>
</feature>
<feature type="compositionally biased region" description="Basic and acidic residues" evidence="1">
    <location>
        <begin position="233"/>
        <end position="244"/>
    </location>
</feature>
<keyword evidence="4" id="KW-1185">Reference proteome</keyword>
<keyword evidence="2" id="KW-0472">Membrane</keyword>
<evidence type="ECO:0000256" key="2">
    <source>
        <dbReference type="SAM" id="Phobius"/>
    </source>
</evidence>
<accession>A0A0D0BGF7</accession>
<dbReference type="AlphaFoldDB" id="A0A0D0BGF7"/>
<evidence type="ECO:0000313" key="3">
    <source>
        <dbReference type="EMBL" id="KIK53786.1"/>
    </source>
</evidence>
<protein>
    <recommendedName>
        <fullName evidence="5">Transmembrane protein</fullName>
    </recommendedName>
</protein>
<proteinExistence type="predicted"/>
<keyword evidence="2" id="KW-1133">Transmembrane helix</keyword>
<keyword evidence="2" id="KW-0812">Transmembrane</keyword>
<evidence type="ECO:0000256" key="1">
    <source>
        <dbReference type="SAM" id="MobiDB-lite"/>
    </source>
</evidence>
<sequence>MLYERRARHSPAARGFFRKQRSLLNPITTTDVENLPLSLSGPVTLTFIPTLAGSTSITAMSTTPSIQTSTSLSTTPPSIQTSTAATISSTFASSTTGSVQSQTGGKSTSSAVIVGSTIGVILAALLVSGMCIYLLLRRRRRTQISEKSNKITPLDPSDRRTTPLKEKKSSTPALFKLTLNPSQRHQHPINERSSDAKAQSRVTLLQNANEEMRATINRVMEYVYRLEANIESEGAREGRMKDVPDAPPPSYLS</sequence>
<dbReference type="HOGENOM" id="CLU_1098612_0_0_1"/>
<reference evidence="3 4" key="1">
    <citation type="submission" date="2014-04" db="EMBL/GenBank/DDBJ databases">
        <title>Evolutionary Origins and Diversification of the Mycorrhizal Mutualists.</title>
        <authorList>
            <consortium name="DOE Joint Genome Institute"/>
            <consortium name="Mycorrhizal Genomics Consortium"/>
            <person name="Kohler A."/>
            <person name="Kuo A."/>
            <person name="Nagy L.G."/>
            <person name="Floudas D."/>
            <person name="Copeland A."/>
            <person name="Barry K.W."/>
            <person name="Cichocki N."/>
            <person name="Veneault-Fourrey C."/>
            <person name="LaButti K."/>
            <person name="Lindquist E.A."/>
            <person name="Lipzen A."/>
            <person name="Lundell T."/>
            <person name="Morin E."/>
            <person name="Murat C."/>
            <person name="Riley R."/>
            <person name="Ohm R."/>
            <person name="Sun H."/>
            <person name="Tunlid A."/>
            <person name="Henrissat B."/>
            <person name="Grigoriev I.V."/>
            <person name="Hibbett D.S."/>
            <person name="Martin F."/>
        </authorList>
    </citation>
    <scope>NUCLEOTIDE SEQUENCE [LARGE SCALE GENOMIC DNA]</scope>
    <source>
        <strain evidence="3 4">FD-317 M1</strain>
    </source>
</reference>
<feature type="region of interest" description="Disordered" evidence="1">
    <location>
        <begin position="180"/>
        <end position="199"/>
    </location>
</feature>
<name>A0A0D0BGF7_9AGAR</name>
<feature type="region of interest" description="Disordered" evidence="1">
    <location>
        <begin position="147"/>
        <end position="171"/>
    </location>
</feature>
<dbReference type="EMBL" id="KN834824">
    <property type="protein sequence ID" value="KIK53786.1"/>
    <property type="molecule type" value="Genomic_DNA"/>
</dbReference>
<feature type="region of interest" description="Disordered" evidence="1">
    <location>
        <begin position="231"/>
        <end position="253"/>
    </location>
</feature>